<evidence type="ECO:0000256" key="1">
    <source>
        <dbReference type="ARBA" id="ARBA00003196"/>
    </source>
</evidence>
<evidence type="ECO:0000256" key="5">
    <source>
        <dbReference type="ARBA" id="ARBA00022617"/>
    </source>
</evidence>
<evidence type="ECO:0000256" key="2">
    <source>
        <dbReference type="ARBA" id="ARBA00015978"/>
    </source>
</evidence>
<reference evidence="9 10" key="1">
    <citation type="submission" date="2016-10" db="EMBL/GenBank/DDBJ databases">
        <authorList>
            <person name="de Groot N.N."/>
        </authorList>
    </citation>
    <scope>NUCLEOTIDE SEQUENCE [LARGE SCALE GENOMIC DNA]</scope>
    <source>
        <strain evidence="9 10">GAS232</strain>
    </source>
</reference>
<organism evidence="9 10">
    <name type="scientific">Terriglobus roseus</name>
    <dbReference type="NCBI Taxonomy" id="392734"/>
    <lineage>
        <taxon>Bacteria</taxon>
        <taxon>Pseudomonadati</taxon>
        <taxon>Acidobacteriota</taxon>
        <taxon>Terriglobia</taxon>
        <taxon>Terriglobales</taxon>
        <taxon>Acidobacteriaceae</taxon>
        <taxon>Terriglobus</taxon>
    </lineage>
</organism>
<evidence type="ECO:0000313" key="9">
    <source>
        <dbReference type="EMBL" id="SDE92770.1"/>
    </source>
</evidence>
<dbReference type="GO" id="GO:0009055">
    <property type="term" value="F:electron transfer activity"/>
    <property type="evidence" value="ECO:0007669"/>
    <property type="project" value="InterPro"/>
</dbReference>
<dbReference type="InterPro" id="IPR023119">
    <property type="entry name" value="Multihaem_cyt_PRC_cyt_su-like"/>
</dbReference>
<accession>A0A1G7GX84</accession>
<keyword evidence="4" id="KW-0602">Photosynthesis</keyword>
<evidence type="ECO:0000313" key="10">
    <source>
        <dbReference type="Proteomes" id="UP000182427"/>
    </source>
</evidence>
<evidence type="ECO:0000256" key="8">
    <source>
        <dbReference type="ARBA" id="ARBA00023004"/>
    </source>
</evidence>
<comment type="function">
    <text evidence="1">The reaction center of purple bacteria contains a tightly bound cytochrome molecule which re-reduces the photo oxidized primary electron donor.</text>
</comment>
<dbReference type="RefSeq" id="WP_083344047.1">
    <property type="nucleotide sequence ID" value="NZ_LT629690.1"/>
</dbReference>
<protein>
    <recommendedName>
        <fullName evidence="2">Photosynthetic reaction center cytochrome c subunit</fullName>
    </recommendedName>
</protein>
<dbReference type="InterPro" id="IPR036280">
    <property type="entry name" value="Multihaem_cyt_sf"/>
</dbReference>
<keyword evidence="3" id="KW-0813">Transport</keyword>
<evidence type="ECO:0000256" key="6">
    <source>
        <dbReference type="ARBA" id="ARBA00022723"/>
    </source>
</evidence>
<dbReference type="SUPFAM" id="SSF48695">
    <property type="entry name" value="Multiheme cytochromes"/>
    <property type="match status" value="1"/>
</dbReference>
<name>A0A1G7GX84_9BACT</name>
<dbReference type="Pfam" id="PF02276">
    <property type="entry name" value="CytoC_RC"/>
    <property type="match status" value="1"/>
</dbReference>
<dbReference type="Proteomes" id="UP000182427">
    <property type="component" value="Chromosome I"/>
</dbReference>
<keyword evidence="7" id="KW-0249">Electron transport</keyword>
<evidence type="ECO:0000256" key="7">
    <source>
        <dbReference type="ARBA" id="ARBA00022982"/>
    </source>
</evidence>
<dbReference type="InterPro" id="IPR003158">
    <property type="entry name" value="Photosyn_RC_cyt_c-su"/>
</dbReference>
<dbReference type="Gene3D" id="1.10.468.10">
    <property type="entry name" value="Photosynthetic Reaction Center, subunit C, domain 2"/>
    <property type="match status" value="1"/>
</dbReference>
<dbReference type="EMBL" id="LT629690">
    <property type="protein sequence ID" value="SDE92770.1"/>
    <property type="molecule type" value="Genomic_DNA"/>
</dbReference>
<evidence type="ECO:0000256" key="3">
    <source>
        <dbReference type="ARBA" id="ARBA00022448"/>
    </source>
</evidence>
<dbReference type="GO" id="GO:0030077">
    <property type="term" value="C:plasma membrane light-harvesting complex"/>
    <property type="evidence" value="ECO:0007669"/>
    <property type="project" value="InterPro"/>
</dbReference>
<keyword evidence="5" id="KW-0349">Heme</keyword>
<dbReference type="AlphaFoldDB" id="A0A1G7GX84"/>
<keyword evidence="6" id="KW-0479">Metal-binding</keyword>
<dbReference type="OrthoDB" id="120446at2"/>
<dbReference type="GO" id="GO:0020037">
    <property type="term" value="F:heme binding"/>
    <property type="evidence" value="ECO:0007669"/>
    <property type="project" value="InterPro"/>
</dbReference>
<dbReference type="GO" id="GO:0019684">
    <property type="term" value="P:photosynthesis, light reaction"/>
    <property type="evidence" value="ECO:0007669"/>
    <property type="project" value="InterPro"/>
</dbReference>
<keyword evidence="10" id="KW-1185">Reference proteome</keyword>
<gene>
    <name evidence="9" type="ORF">SAMN05444167_0838</name>
</gene>
<dbReference type="NCBIfam" id="NF033196">
    <property type="entry name" value="c_type_nonphoto"/>
    <property type="match status" value="1"/>
</dbReference>
<evidence type="ECO:0000256" key="4">
    <source>
        <dbReference type="ARBA" id="ARBA00022531"/>
    </source>
</evidence>
<dbReference type="GO" id="GO:0005506">
    <property type="term" value="F:iron ion binding"/>
    <property type="evidence" value="ECO:0007669"/>
    <property type="project" value="InterPro"/>
</dbReference>
<sequence>MMRLRMRPWFVTGVLGLSFVAKGAITYLHAETGSFAQTTALPKPTNLRVLPKASSLPDVYTRMAQIQKDLGVDCSFCHDQDPDSKQVNYASDENPRKETARAMMRMTQDINEKYLGALGDRQYSPPITCGNCHLGQMHPPQFEGK</sequence>
<proteinExistence type="predicted"/>
<keyword evidence="8" id="KW-0408">Iron</keyword>